<dbReference type="GO" id="GO:1901135">
    <property type="term" value="P:carbohydrate derivative metabolic process"/>
    <property type="evidence" value="ECO:0007669"/>
    <property type="project" value="InterPro"/>
</dbReference>
<accession>A0A1M4SFJ7</accession>
<dbReference type="PANTHER" id="PTHR30514">
    <property type="entry name" value="GLUCOKINASE"/>
    <property type="match status" value="1"/>
</dbReference>
<reference evidence="6 7" key="1">
    <citation type="submission" date="2016-11" db="EMBL/GenBank/DDBJ databases">
        <authorList>
            <person name="Jaros S."/>
            <person name="Januszkiewicz K."/>
            <person name="Wedrychowicz H."/>
        </authorList>
    </citation>
    <scope>NUCLEOTIDE SEQUENCE [LARGE SCALE GENOMIC DNA]</scope>
    <source>
        <strain evidence="6 7">DSM 14828</strain>
    </source>
</reference>
<dbReference type="Pfam" id="PF01418">
    <property type="entry name" value="HTH_6"/>
    <property type="match status" value="1"/>
</dbReference>
<dbReference type="InterPro" id="IPR036388">
    <property type="entry name" value="WH-like_DNA-bd_sf"/>
</dbReference>
<dbReference type="PROSITE" id="PS51464">
    <property type="entry name" value="SIS"/>
    <property type="match status" value="1"/>
</dbReference>
<proteinExistence type="predicted"/>
<keyword evidence="7" id="KW-1185">Reference proteome</keyword>
<dbReference type="Gene3D" id="1.10.10.10">
    <property type="entry name" value="Winged helix-like DNA-binding domain superfamily/Winged helix DNA-binding domain"/>
    <property type="match status" value="1"/>
</dbReference>
<protein>
    <submittedName>
        <fullName evidence="6">Transcriptional regulator, RpiR family</fullName>
    </submittedName>
</protein>
<sequence>MKLEELVNEYRQQLNQTDLQVWQFIYNNKEKCKTMSIYEMADHCCVSRTTILRFAKKISLDGYSELKAILKMEAGDQKEEKIDEVKALLGLYKRVAEEMADKDFTSVCRLIYKAKRIIGYGSGFVQKNVVNEIKRLFVNGGDLIYILEGNAEFNLLSKKLTKDDLFIIVSLDGESQQVIKMARELKLREIPFISITRLKDNTLASLSTEKIYITPYQFNLLD</sequence>
<dbReference type="SUPFAM" id="SSF53697">
    <property type="entry name" value="SIS domain"/>
    <property type="match status" value="1"/>
</dbReference>
<dbReference type="STRING" id="1120975.SAMN02746064_00245"/>
<gene>
    <name evidence="6" type="ORF">SAMN02746064_00245</name>
</gene>
<dbReference type="Gene3D" id="3.40.50.10490">
    <property type="entry name" value="Glucose-6-phosphate isomerase like protein, domain 1"/>
    <property type="match status" value="1"/>
</dbReference>
<evidence type="ECO:0000313" key="7">
    <source>
        <dbReference type="Proteomes" id="UP000184251"/>
    </source>
</evidence>
<dbReference type="Pfam" id="PF01380">
    <property type="entry name" value="SIS"/>
    <property type="match status" value="1"/>
</dbReference>
<evidence type="ECO:0000256" key="1">
    <source>
        <dbReference type="ARBA" id="ARBA00023015"/>
    </source>
</evidence>
<evidence type="ECO:0000256" key="2">
    <source>
        <dbReference type="ARBA" id="ARBA00023125"/>
    </source>
</evidence>
<evidence type="ECO:0000259" key="5">
    <source>
        <dbReference type="PROSITE" id="PS51464"/>
    </source>
</evidence>
<feature type="domain" description="HTH rpiR-type" evidence="4">
    <location>
        <begin position="1"/>
        <end position="77"/>
    </location>
</feature>
<dbReference type="GO" id="GO:0097367">
    <property type="term" value="F:carbohydrate derivative binding"/>
    <property type="evidence" value="ECO:0007669"/>
    <property type="project" value="InterPro"/>
</dbReference>
<evidence type="ECO:0000259" key="4">
    <source>
        <dbReference type="PROSITE" id="PS51071"/>
    </source>
</evidence>
<dbReference type="PANTHER" id="PTHR30514:SF1">
    <property type="entry name" value="HTH-TYPE TRANSCRIPTIONAL REGULATOR HEXR-RELATED"/>
    <property type="match status" value="1"/>
</dbReference>
<dbReference type="GO" id="GO:0003677">
    <property type="term" value="F:DNA binding"/>
    <property type="evidence" value="ECO:0007669"/>
    <property type="project" value="UniProtKB-KW"/>
</dbReference>
<dbReference type="CDD" id="cd05013">
    <property type="entry name" value="SIS_RpiR"/>
    <property type="match status" value="1"/>
</dbReference>
<dbReference type="InterPro" id="IPR009057">
    <property type="entry name" value="Homeodomain-like_sf"/>
</dbReference>
<dbReference type="InterPro" id="IPR035472">
    <property type="entry name" value="RpiR-like_SIS"/>
</dbReference>
<name>A0A1M4SFJ7_9FIRM</name>
<feature type="domain" description="SIS" evidence="5">
    <location>
        <begin position="107"/>
        <end position="222"/>
    </location>
</feature>
<dbReference type="InterPro" id="IPR000281">
    <property type="entry name" value="HTH_RpiR"/>
</dbReference>
<dbReference type="OrthoDB" id="3684496at2"/>
<organism evidence="6 7">
    <name type="scientific">Alkalibacter saccharofermentans DSM 14828</name>
    <dbReference type="NCBI Taxonomy" id="1120975"/>
    <lineage>
        <taxon>Bacteria</taxon>
        <taxon>Bacillati</taxon>
        <taxon>Bacillota</taxon>
        <taxon>Clostridia</taxon>
        <taxon>Eubacteriales</taxon>
        <taxon>Eubacteriaceae</taxon>
        <taxon>Alkalibacter</taxon>
    </lineage>
</organism>
<evidence type="ECO:0000313" key="6">
    <source>
        <dbReference type="EMBL" id="SHE31044.1"/>
    </source>
</evidence>
<dbReference type="PROSITE" id="PS51071">
    <property type="entry name" value="HTH_RPIR"/>
    <property type="match status" value="1"/>
</dbReference>
<dbReference type="InterPro" id="IPR047640">
    <property type="entry name" value="RpiR-like"/>
</dbReference>
<keyword evidence="3" id="KW-0804">Transcription</keyword>
<dbReference type="Proteomes" id="UP000184251">
    <property type="component" value="Unassembled WGS sequence"/>
</dbReference>
<dbReference type="RefSeq" id="WP_073269236.1">
    <property type="nucleotide sequence ID" value="NZ_FQTU01000001.1"/>
</dbReference>
<keyword evidence="1" id="KW-0805">Transcription regulation</keyword>
<dbReference type="AlphaFoldDB" id="A0A1M4SFJ7"/>
<dbReference type="SUPFAM" id="SSF46689">
    <property type="entry name" value="Homeodomain-like"/>
    <property type="match status" value="1"/>
</dbReference>
<dbReference type="EMBL" id="FQTU01000001">
    <property type="protein sequence ID" value="SHE31044.1"/>
    <property type="molecule type" value="Genomic_DNA"/>
</dbReference>
<dbReference type="InterPro" id="IPR001347">
    <property type="entry name" value="SIS_dom"/>
</dbReference>
<dbReference type="InterPro" id="IPR046348">
    <property type="entry name" value="SIS_dom_sf"/>
</dbReference>
<keyword evidence="2" id="KW-0238">DNA-binding</keyword>
<dbReference type="GO" id="GO:0003700">
    <property type="term" value="F:DNA-binding transcription factor activity"/>
    <property type="evidence" value="ECO:0007669"/>
    <property type="project" value="InterPro"/>
</dbReference>
<evidence type="ECO:0000256" key="3">
    <source>
        <dbReference type="ARBA" id="ARBA00023163"/>
    </source>
</evidence>